<evidence type="ECO:0000313" key="1">
    <source>
        <dbReference type="EMBL" id="QBK84898.1"/>
    </source>
</evidence>
<reference evidence="1" key="1">
    <citation type="journal article" date="2019" name="MBio">
        <title>Virus Genomes from Deep Sea Sediments Expand the Ocean Megavirome and Support Independent Origins of Viral Gigantism.</title>
        <authorList>
            <person name="Backstrom D."/>
            <person name="Yutin N."/>
            <person name="Jorgensen S.L."/>
            <person name="Dharamshi J."/>
            <person name="Homa F."/>
            <person name="Zaremba-Niedwiedzka K."/>
            <person name="Spang A."/>
            <person name="Wolf Y.I."/>
            <person name="Koonin E.V."/>
            <person name="Ettema T.J."/>
        </authorList>
    </citation>
    <scope>NUCLEOTIDE SEQUENCE</scope>
</reference>
<organism evidence="1">
    <name type="scientific">Pithovirus LCDPAC02</name>
    <dbReference type="NCBI Taxonomy" id="2506601"/>
    <lineage>
        <taxon>Viruses</taxon>
        <taxon>Pithoviruses</taxon>
    </lineage>
</organism>
<sequence length="171" mass="20895">MTITNEQYNVIISDILCSIVDMNYNNIKINSEILNILTDMLKGFDPYWYLFHKKNGIDRWCSLLNDTDNVFIYLFHKIDINRILRSLRFWYDEKFNKIEERMLRDSIYEIFPKDKIQNIYEKYYKECNKIKYNNYIGYCKSACVNLDLAIMEYCDVSNLELLMYYFKVEIF</sequence>
<protein>
    <submittedName>
        <fullName evidence="1">Uncharacterized protein</fullName>
    </submittedName>
</protein>
<accession>A0A481YNQ2</accession>
<proteinExistence type="predicted"/>
<name>A0A481YNQ2_9VIRU</name>
<gene>
    <name evidence="1" type="ORF">LCDPAC02_00970</name>
</gene>
<dbReference type="EMBL" id="MK500300">
    <property type="protein sequence ID" value="QBK84898.1"/>
    <property type="molecule type" value="Genomic_DNA"/>
</dbReference>